<feature type="non-terminal residue" evidence="1">
    <location>
        <position position="73"/>
    </location>
</feature>
<sequence>RCAKQHYTYRWASHHRCRCCRCPVRFILYCRLRCTAISETRFYRCHGSYVWCCQRRRSPSRRCFHRQRFLEVV</sequence>
<reference evidence="1 2" key="1">
    <citation type="submission" date="2023-08" db="EMBL/GenBank/DDBJ databases">
        <title>Black Yeasts Isolated from many extreme environments.</title>
        <authorList>
            <person name="Coleine C."/>
            <person name="Stajich J.E."/>
            <person name="Selbmann L."/>
        </authorList>
    </citation>
    <scope>NUCLEOTIDE SEQUENCE [LARGE SCALE GENOMIC DNA]</scope>
    <source>
        <strain evidence="1 2">CCFEE 536</strain>
    </source>
</reference>
<evidence type="ECO:0000313" key="2">
    <source>
        <dbReference type="Proteomes" id="UP001357485"/>
    </source>
</evidence>
<dbReference type="EMBL" id="JAVRRA010020538">
    <property type="protein sequence ID" value="KAK5163191.1"/>
    <property type="molecule type" value="Genomic_DNA"/>
</dbReference>
<accession>A0ABR0LHQ3</accession>
<evidence type="ECO:0000313" key="1">
    <source>
        <dbReference type="EMBL" id="KAK5163191.1"/>
    </source>
</evidence>
<dbReference type="Proteomes" id="UP001357485">
    <property type="component" value="Unassembled WGS sequence"/>
</dbReference>
<protein>
    <recommendedName>
        <fullName evidence="3">Glyceraldehyde-3-phosphate dehydrogenase</fullName>
    </recommendedName>
</protein>
<organism evidence="1 2">
    <name type="scientific">Cryomyces antarcticus</name>
    <dbReference type="NCBI Taxonomy" id="329879"/>
    <lineage>
        <taxon>Eukaryota</taxon>
        <taxon>Fungi</taxon>
        <taxon>Dikarya</taxon>
        <taxon>Ascomycota</taxon>
        <taxon>Pezizomycotina</taxon>
        <taxon>Dothideomycetes</taxon>
        <taxon>Dothideomycetes incertae sedis</taxon>
        <taxon>Cryomyces</taxon>
    </lineage>
</organism>
<gene>
    <name evidence="1" type="ORF">LTR16_012159</name>
</gene>
<keyword evidence="2" id="KW-1185">Reference proteome</keyword>
<proteinExistence type="predicted"/>
<evidence type="ECO:0008006" key="3">
    <source>
        <dbReference type="Google" id="ProtNLM"/>
    </source>
</evidence>
<comment type="caution">
    <text evidence="1">The sequence shown here is derived from an EMBL/GenBank/DDBJ whole genome shotgun (WGS) entry which is preliminary data.</text>
</comment>
<name>A0ABR0LHQ3_9PEZI</name>
<feature type="non-terminal residue" evidence="1">
    <location>
        <position position="1"/>
    </location>
</feature>